<proteinExistence type="predicted"/>
<keyword evidence="1" id="KW-0472">Membrane</keyword>
<organism evidence="2 3">
    <name type="scientific">Nocardia vermiculata</name>
    <dbReference type="NCBI Taxonomy" id="257274"/>
    <lineage>
        <taxon>Bacteria</taxon>
        <taxon>Bacillati</taxon>
        <taxon>Actinomycetota</taxon>
        <taxon>Actinomycetes</taxon>
        <taxon>Mycobacteriales</taxon>
        <taxon>Nocardiaceae</taxon>
        <taxon>Nocardia</taxon>
    </lineage>
</organism>
<dbReference type="EMBL" id="JAAXOP010000021">
    <property type="protein sequence ID" value="NKY53804.1"/>
    <property type="molecule type" value="Genomic_DNA"/>
</dbReference>
<gene>
    <name evidence="2" type="ORF">HGA08_26770</name>
</gene>
<dbReference type="AlphaFoldDB" id="A0A846Y7L7"/>
<dbReference type="Proteomes" id="UP000565711">
    <property type="component" value="Unassembled WGS sequence"/>
</dbReference>
<protein>
    <submittedName>
        <fullName evidence="2">Uncharacterized protein</fullName>
    </submittedName>
</protein>
<comment type="caution">
    <text evidence="2">The sequence shown here is derived from an EMBL/GenBank/DDBJ whole genome shotgun (WGS) entry which is preliminary data.</text>
</comment>
<name>A0A846Y7L7_9NOCA</name>
<dbReference type="RefSeq" id="WP_067879783.1">
    <property type="nucleotide sequence ID" value="NZ_JAAXOP010000021.1"/>
</dbReference>
<feature type="transmembrane region" description="Helical" evidence="1">
    <location>
        <begin position="29"/>
        <end position="48"/>
    </location>
</feature>
<accession>A0A846Y7L7</accession>
<keyword evidence="3" id="KW-1185">Reference proteome</keyword>
<evidence type="ECO:0000313" key="2">
    <source>
        <dbReference type="EMBL" id="NKY53804.1"/>
    </source>
</evidence>
<keyword evidence="1" id="KW-1133">Transmembrane helix</keyword>
<evidence type="ECO:0000313" key="3">
    <source>
        <dbReference type="Proteomes" id="UP000565711"/>
    </source>
</evidence>
<evidence type="ECO:0000256" key="1">
    <source>
        <dbReference type="SAM" id="Phobius"/>
    </source>
</evidence>
<sequence length="477" mass="50688">MNPMVRAVAGGVCVGAGIAVGAYSGGWFLLATVVLGLLGIATVAGPFVRAVTTASSGKPVPVQVELVDRSASNSLASSTLVAGEARPDGDVPFRFQTRAHLSDAQVADIVHDGNGTLPSDALGEPGNAPVTEHRAVRAQVPAAVAAVAAMWATILLPPSGFWDVTPISSAGLAVVHPVPGPDERPLWQWYDDALAHLRDESPESLDSILQIAIYDTYVDVKVYLGGDRMRVYEGRTRGWEVTEAATNYRDRDTFSAADVQGFVAREFLSEAAGMLPEAERAPERLELARSTDDIYGAIRPPLAEAWFGDDSTLRLHALGDGTVAPWWSAEDLPAGLRHVGDALTARGIAAGEAQIKEITLNTSGDGSFGLDYYRGDTYFSTTAKAGDFADADDKGSNSDFPRFRFTDLDPAVLTRVRDDAMRRYSVDPVDRGTAEITIKAWGSDGGARQDEVVIAVDYHSAHGDTAFYTLGGDHLAG</sequence>
<reference evidence="2 3" key="1">
    <citation type="submission" date="2020-04" db="EMBL/GenBank/DDBJ databases">
        <title>MicrobeNet Type strains.</title>
        <authorList>
            <person name="Nicholson A.C."/>
        </authorList>
    </citation>
    <scope>NUCLEOTIDE SEQUENCE [LARGE SCALE GENOMIC DNA]</scope>
    <source>
        <strain evidence="2 3">JCM 12354</strain>
    </source>
</reference>
<keyword evidence="1" id="KW-0812">Transmembrane</keyword>